<dbReference type="Pfam" id="PF00382">
    <property type="entry name" value="TFIIB"/>
    <property type="match status" value="1"/>
</dbReference>
<keyword evidence="3" id="KW-1185">Reference proteome</keyword>
<accession>A0A133VPY0</accession>
<feature type="domain" description="Transcription factor TFIIB cyclin-like" evidence="1">
    <location>
        <begin position="206"/>
        <end position="290"/>
    </location>
</feature>
<evidence type="ECO:0000313" key="3">
    <source>
        <dbReference type="Proteomes" id="UP000070175"/>
    </source>
</evidence>
<dbReference type="GO" id="GO:0017025">
    <property type="term" value="F:TBP-class protein binding"/>
    <property type="evidence" value="ECO:0007669"/>
    <property type="project" value="InterPro"/>
</dbReference>
<protein>
    <recommendedName>
        <fullName evidence="1">Transcription factor TFIIB cyclin-like domain-containing protein</fullName>
    </recommendedName>
</protein>
<dbReference type="EMBL" id="LHYJ01000012">
    <property type="protein sequence ID" value="KXB08506.1"/>
    <property type="molecule type" value="Genomic_DNA"/>
</dbReference>
<dbReference type="SUPFAM" id="SSF47954">
    <property type="entry name" value="Cyclin-like"/>
    <property type="match status" value="1"/>
</dbReference>
<dbReference type="Proteomes" id="UP000070175">
    <property type="component" value="Unassembled WGS sequence"/>
</dbReference>
<name>A0A133VPY0_9EURY</name>
<dbReference type="InterPro" id="IPR036915">
    <property type="entry name" value="Cyclin-like_sf"/>
</dbReference>
<gene>
    <name evidence="2" type="ORF">AKJ56_01125</name>
</gene>
<dbReference type="InterPro" id="IPR013150">
    <property type="entry name" value="TFIIB_cyclin"/>
</dbReference>
<evidence type="ECO:0000259" key="1">
    <source>
        <dbReference type="Pfam" id="PF00382"/>
    </source>
</evidence>
<organism evidence="2 3">
    <name type="scientific">candidate division MSBL1 archaeon SCGC-AAA382N08</name>
    <dbReference type="NCBI Taxonomy" id="1698285"/>
    <lineage>
        <taxon>Archaea</taxon>
        <taxon>Methanobacteriati</taxon>
        <taxon>Methanobacteriota</taxon>
        <taxon>candidate division MSBL1</taxon>
    </lineage>
</organism>
<dbReference type="Gene3D" id="1.10.472.10">
    <property type="entry name" value="Cyclin-like"/>
    <property type="match status" value="1"/>
</dbReference>
<comment type="caution">
    <text evidence="2">The sequence shown here is derived from an EMBL/GenBank/DDBJ whole genome shotgun (WGS) entry which is preliminary data.</text>
</comment>
<dbReference type="AlphaFoldDB" id="A0A133VPY0"/>
<reference evidence="2 3" key="1">
    <citation type="journal article" date="2016" name="Sci. Rep.">
        <title>Metabolic traits of an uncultured archaeal lineage -MSBL1- from brine pools of the Red Sea.</title>
        <authorList>
            <person name="Mwirichia R."/>
            <person name="Alam I."/>
            <person name="Rashid M."/>
            <person name="Vinu M."/>
            <person name="Ba-Alawi W."/>
            <person name="Anthony Kamau A."/>
            <person name="Kamanda Ngugi D."/>
            <person name="Goker M."/>
            <person name="Klenk H.P."/>
            <person name="Bajic V."/>
            <person name="Stingl U."/>
        </authorList>
    </citation>
    <scope>NUCLEOTIDE SEQUENCE [LARGE SCALE GENOMIC DNA]</scope>
    <source>
        <strain evidence="2">SCGC-AAA382N08</strain>
    </source>
</reference>
<evidence type="ECO:0000313" key="2">
    <source>
        <dbReference type="EMBL" id="KXB08506.1"/>
    </source>
</evidence>
<sequence length="309" mass="35409">MDEIRKKILKILAEEPQKKLRASEIKRKAEGLPEDRKVDARDYGNILRGLKFDGFLESDSESYPVKWGITEKGLNRLEEGLEMEEKMDSFPEAPRGEKSSETRMELYERGFLDKEIAERMDVSQSAVQAWRSRRDLPPNPAEEKRKIGRGLEEIIKPYLIRRLEDKIHLDEDRVASEILESLNGNMEWGKAWERAKKLLNEELSGVTPEDVIDGAGKEEEIQEEIREKAKQIISEYREEKPISGSPSVNAAASIYIASLLLDERLTQKKIASAFDVTSAGLRERYSRIAESIGIDYTHTISGFPKVEER</sequence>
<proteinExistence type="predicted"/>